<dbReference type="Gene3D" id="1.10.10.1150">
    <property type="entry name" value="Coenzyme PQQ synthesis protein D (PqqD)"/>
    <property type="match status" value="1"/>
</dbReference>
<proteinExistence type="predicted"/>
<reference evidence="2" key="1">
    <citation type="submission" date="2017-08" db="EMBL/GenBank/DDBJ databases">
        <authorList>
            <person name="Varghese N."/>
            <person name="Submissions S."/>
        </authorList>
    </citation>
    <scope>NUCLEOTIDE SEQUENCE [LARGE SCALE GENOMIC DNA]</scope>
    <source>
        <strain evidence="2">JA234</strain>
    </source>
</reference>
<dbReference type="RefSeq" id="WP_176504594.1">
    <property type="nucleotide sequence ID" value="NZ_OAOQ01000019.1"/>
</dbReference>
<accession>A0A285D494</accession>
<dbReference type="EMBL" id="OAOQ01000019">
    <property type="protein sequence ID" value="SNX74136.1"/>
    <property type="molecule type" value="Genomic_DNA"/>
</dbReference>
<gene>
    <name evidence="1" type="ORF">SAMN05878503_11954</name>
</gene>
<dbReference type="InterPro" id="IPR041881">
    <property type="entry name" value="PqqD_sf"/>
</dbReference>
<dbReference type="InterPro" id="IPR008792">
    <property type="entry name" value="PQQD"/>
</dbReference>
<sequence length="80" mass="8792">MRSIGSDHLLVPLGARTREVRGLVVLNEPARFMWDLLAEECCVEDLAAALTARFNVNADRARADAAAFVEEISQIGLLRP</sequence>
<dbReference type="Proteomes" id="UP000219467">
    <property type="component" value="Unassembled WGS sequence"/>
</dbReference>
<evidence type="ECO:0000313" key="1">
    <source>
        <dbReference type="EMBL" id="SNX74136.1"/>
    </source>
</evidence>
<dbReference type="AlphaFoldDB" id="A0A285D494"/>
<protein>
    <submittedName>
        <fullName evidence="1">Coenzyme PQQ synthesis protein D (PqqD)</fullName>
    </submittedName>
</protein>
<organism evidence="1 2">
    <name type="scientific">Cereibacter ovatus</name>
    <dbReference type="NCBI Taxonomy" id="439529"/>
    <lineage>
        <taxon>Bacteria</taxon>
        <taxon>Pseudomonadati</taxon>
        <taxon>Pseudomonadota</taxon>
        <taxon>Alphaproteobacteria</taxon>
        <taxon>Rhodobacterales</taxon>
        <taxon>Paracoccaceae</taxon>
        <taxon>Cereibacter</taxon>
    </lineage>
</organism>
<name>A0A285D494_9RHOB</name>
<dbReference type="Pfam" id="PF05402">
    <property type="entry name" value="PqqD"/>
    <property type="match status" value="1"/>
</dbReference>
<keyword evidence="2" id="KW-1185">Reference proteome</keyword>
<evidence type="ECO:0000313" key="2">
    <source>
        <dbReference type="Proteomes" id="UP000219467"/>
    </source>
</evidence>